<proteinExistence type="predicted"/>
<protein>
    <submittedName>
        <fullName evidence="3">Uncharacterized protein</fullName>
    </submittedName>
</protein>
<dbReference type="EMBL" id="JAAAIN010004595">
    <property type="protein sequence ID" value="KAG0279772.1"/>
    <property type="molecule type" value="Genomic_DNA"/>
</dbReference>
<evidence type="ECO:0000256" key="1">
    <source>
        <dbReference type="SAM" id="MobiDB-lite"/>
    </source>
</evidence>
<sequence>MAPRKTILLITVALLVTMAFQSANAVPVDSSSLSVDRALGLSKRWDDDDDSCDDDDDDDSCCDSDDDDDRCHRLRIIRVPKPFSVPQPFPVPAP</sequence>
<organism evidence="3 4">
    <name type="scientific">Linnemannia gamsii</name>
    <dbReference type="NCBI Taxonomy" id="64522"/>
    <lineage>
        <taxon>Eukaryota</taxon>
        <taxon>Fungi</taxon>
        <taxon>Fungi incertae sedis</taxon>
        <taxon>Mucoromycota</taxon>
        <taxon>Mortierellomycotina</taxon>
        <taxon>Mortierellomycetes</taxon>
        <taxon>Mortierellales</taxon>
        <taxon>Mortierellaceae</taxon>
        <taxon>Linnemannia</taxon>
    </lineage>
</organism>
<keyword evidence="4" id="KW-1185">Reference proteome</keyword>
<keyword evidence="2" id="KW-0732">Signal</keyword>
<gene>
    <name evidence="3" type="ORF">BGZ97_009510</name>
</gene>
<reference evidence="3" key="1">
    <citation type="journal article" date="2020" name="Fungal Divers.">
        <title>Resolving the Mortierellaceae phylogeny through synthesis of multi-gene phylogenetics and phylogenomics.</title>
        <authorList>
            <person name="Vandepol N."/>
            <person name="Liber J."/>
            <person name="Desiro A."/>
            <person name="Na H."/>
            <person name="Kennedy M."/>
            <person name="Barry K."/>
            <person name="Grigoriev I.V."/>
            <person name="Miller A.N."/>
            <person name="O'Donnell K."/>
            <person name="Stajich J.E."/>
            <person name="Bonito G."/>
        </authorList>
    </citation>
    <scope>NUCLEOTIDE SEQUENCE</scope>
    <source>
        <strain evidence="3">NVP60</strain>
    </source>
</reference>
<evidence type="ECO:0000313" key="4">
    <source>
        <dbReference type="Proteomes" id="UP000823405"/>
    </source>
</evidence>
<name>A0A9P6QLB2_9FUNG</name>
<feature type="region of interest" description="Disordered" evidence="1">
    <location>
        <begin position="46"/>
        <end position="66"/>
    </location>
</feature>
<feature type="signal peptide" evidence="2">
    <location>
        <begin position="1"/>
        <end position="25"/>
    </location>
</feature>
<evidence type="ECO:0000256" key="2">
    <source>
        <dbReference type="SAM" id="SignalP"/>
    </source>
</evidence>
<accession>A0A9P6QLB2</accession>
<comment type="caution">
    <text evidence="3">The sequence shown here is derived from an EMBL/GenBank/DDBJ whole genome shotgun (WGS) entry which is preliminary data.</text>
</comment>
<dbReference type="AlphaFoldDB" id="A0A9P6QLB2"/>
<feature type="non-terminal residue" evidence="3">
    <location>
        <position position="94"/>
    </location>
</feature>
<dbReference type="Proteomes" id="UP000823405">
    <property type="component" value="Unassembled WGS sequence"/>
</dbReference>
<evidence type="ECO:0000313" key="3">
    <source>
        <dbReference type="EMBL" id="KAG0279772.1"/>
    </source>
</evidence>
<feature type="compositionally biased region" description="Acidic residues" evidence="1">
    <location>
        <begin position="47"/>
        <end position="66"/>
    </location>
</feature>
<feature type="chain" id="PRO_5040181668" evidence="2">
    <location>
        <begin position="26"/>
        <end position="94"/>
    </location>
</feature>